<sequence length="140" mass="15468">MIDIQVLPWLFTKWPSSCSLCGISGCTCQGTPGDTDRSPYAYASKGRCTVGCSLLWILGAQLLSPRLNTCFTFPVGMTNDHRWLRDSVASILLSPVFLNLKINTCDYYFLGPEKLSDSLFRAGRHHSFSRQCLVGLGLLA</sequence>
<evidence type="ECO:0000313" key="2">
    <source>
        <dbReference type="EMBL" id="KFD72662.1"/>
    </source>
</evidence>
<dbReference type="EMBL" id="KL363189">
    <property type="protein sequence ID" value="KFD57274.1"/>
    <property type="molecule type" value="Genomic_DNA"/>
</dbReference>
<gene>
    <name evidence="1" type="ORF">M513_01785</name>
    <name evidence="2" type="ORF">M514_01785</name>
</gene>
<reference evidence="2 3" key="1">
    <citation type="journal article" date="2014" name="Nat. Genet.">
        <title>Genome and transcriptome of the porcine whipworm Trichuris suis.</title>
        <authorList>
            <person name="Jex A.R."/>
            <person name="Nejsum P."/>
            <person name="Schwarz E.M."/>
            <person name="Hu L."/>
            <person name="Young N.D."/>
            <person name="Hall R.S."/>
            <person name="Korhonen P.K."/>
            <person name="Liao S."/>
            <person name="Thamsborg S."/>
            <person name="Xia J."/>
            <person name="Xu P."/>
            <person name="Wang S."/>
            <person name="Scheerlinck J.P."/>
            <person name="Hofmann A."/>
            <person name="Sternberg P.W."/>
            <person name="Wang J."/>
            <person name="Gasser R.B."/>
        </authorList>
    </citation>
    <scope>NUCLEOTIDE SEQUENCE [LARGE SCALE GENOMIC DNA]</scope>
    <source>
        <strain evidence="2">DCEP-RM93F</strain>
        <strain evidence="1">DCEP-RM93M</strain>
    </source>
</reference>
<feature type="non-terminal residue" evidence="2">
    <location>
        <position position="140"/>
    </location>
</feature>
<keyword evidence="3" id="KW-1185">Reference proteome</keyword>
<evidence type="ECO:0000313" key="3">
    <source>
        <dbReference type="Proteomes" id="UP000030764"/>
    </source>
</evidence>
<dbReference type="EMBL" id="KL367476">
    <property type="protein sequence ID" value="KFD72662.1"/>
    <property type="molecule type" value="Genomic_DNA"/>
</dbReference>
<protein>
    <submittedName>
        <fullName evidence="2">Uncharacterized protein</fullName>
    </submittedName>
</protein>
<evidence type="ECO:0000313" key="1">
    <source>
        <dbReference type="EMBL" id="KFD57274.1"/>
    </source>
</evidence>
<accession>A0A085NT66</accession>
<dbReference type="Proteomes" id="UP000030758">
    <property type="component" value="Unassembled WGS sequence"/>
</dbReference>
<name>A0A085NT66_9BILA</name>
<dbReference type="Proteomes" id="UP000030764">
    <property type="component" value="Unassembled WGS sequence"/>
</dbReference>
<proteinExistence type="predicted"/>
<organism evidence="2">
    <name type="scientific">Trichuris suis</name>
    <name type="common">pig whipworm</name>
    <dbReference type="NCBI Taxonomy" id="68888"/>
    <lineage>
        <taxon>Eukaryota</taxon>
        <taxon>Metazoa</taxon>
        <taxon>Ecdysozoa</taxon>
        <taxon>Nematoda</taxon>
        <taxon>Enoplea</taxon>
        <taxon>Dorylaimia</taxon>
        <taxon>Trichinellida</taxon>
        <taxon>Trichuridae</taxon>
        <taxon>Trichuris</taxon>
    </lineage>
</organism>
<dbReference type="AlphaFoldDB" id="A0A085NT66"/>